<evidence type="ECO:0000313" key="3">
    <source>
        <dbReference type="Proteomes" id="UP000019335"/>
    </source>
</evidence>
<dbReference type="PANTHER" id="PTHR35126">
    <property type="entry name" value="SLR0598 PROTEIN"/>
    <property type="match status" value="1"/>
</dbReference>
<dbReference type="Pfam" id="PF11267">
    <property type="entry name" value="DUF3067"/>
    <property type="match status" value="1"/>
</dbReference>
<evidence type="ECO:0000313" key="2">
    <source>
        <dbReference type="EMBL" id="EWM23338.1"/>
    </source>
</evidence>
<proteinExistence type="predicted"/>
<dbReference type="Proteomes" id="UP000019335">
    <property type="component" value="Chromosome 17"/>
</dbReference>
<keyword evidence="3" id="KW-1185">Reference proteome</keyword>
<dbReference type="EMBL" id="AZIL01001690">
    <property type="protein sequence ID" value="EWM23338.1"/>
    <property type="molecule type" value="Genomic_DNA"/>
</dbReference>
<dbReference type="Gene3D" id="3.30.428.40">
    <property type="entry name" value="Protein of unknown function DUF3067"/>
    <property type="match status" value="1"/>
</dbReference>
<dbReference type="InterPro" id="IPR021420">
    <property type="entry name" value="DUF3067"/>
</dbReference>
<feature type="chain" id="PRO_5004900920" evidence="1">
    <location>
        <begin position="24"/>
        <end position="197"/>
    </location>
</feature>
<organism evidence="2 3">
    <name type="scientific">Nannochloropsis gaditana</name>
    <dbReference type="NCBI Taxonomy" id="72520"/>
    <lineage>
        <taxon>Eukaryota</taxon>
        <taxon>Sar</taxon>
        <taxon>Stramenopiles</taxon>
        <taxon>Ochrophyta</taxon>
        <taxon>Eustigmatophyceae</taxon>
        <taxon>Eustigmatales</taxon>
        <taxon>Monodopsidaceae</taxon>
        <taxon>Nannochloropsis</taxon>
    </lineage>
</organism>
<reference evidence="2 3" key="1">
    <citation type="journal article" date="2014" name="Mol. Plant">
        <title>Chromosome Scale Genome Assembly and Transcriptome Profiling of Nannochloropsis gaditana in Nitrogen Depletion.</title>
        <authorList>
            <person name="Corteggiani Carpinelli E."/>
            <person name="Telatin A."/>
            <person name="Vitulo N."/>
            <person name="Forcato C."/>
            <person name="D'Angelo M."/>
            <person name="Schiavon R."/>
            <person name="Vezzi A."/>
            <person name="Giacometti G.M."/>
            <person name="Morosinotto T."/>
            <person name="Valle G."/>
        </authorList>
    </citation>
    <scope>NUCLEOTIDE SEQUENCE [LARGE SCALE GENOMIC DNA]</scope>
    <source>
        <strain evidence="2 3">B-31</strain>
    </source>
</reference>
<dbReference type="OrthoDB" id="5234at2759"/>
<dbReference type="AlphaFoldDB" id="W7TIL0"/>
<dbReference type="PANTHER" id="PTHR35126:SF1">
    <property type="entry name" value="DUF3067 DOMAIN-CONTAINING PROTEIN"/>
    <property type="match status" value="1"/>
</dbReference>
<protein>
    <submittedName>
        <fullName evidence="2">Uncharacterized protein</fullName>
    </submittedName>
</protein>
<evidence type="ECO:0000256" key="1">
    <source>
        <dbReference type="SAM" id="SignalP"/>
    </source>
</evidence>
<comment type="caution">
    <text evidence="2">The sequence shown here is derived from an EMBL/GenBank/DDBJ whole genome shotgun (WGS) entry which is preliminary data.</text>
</comment>
<accession>W7TIL0</accession>
<name>W7TIL0_9STRA</name>
<keyword evidence="1" id="KW-0732">Signal</keyword>
<sequence length="197" mass="22419">MKTLFSTSLLSLLAVLMCAPVASFIPSSPSASSGVATVRRSFSASPLRVVITPDGSPSMQEYRKKVLQDLVERKNIGELDGYQLFDMIVAKWGVPYGVELRRMDFAGKKLLYINVMWKYLGQQSFPLNERQYLEHLEYISRKLVQWGKVADFKKDLAECRKKPNAYFGYAVSFNVPVSEAEIDQFVEDARISREEDE</sequence>
<gene>
    <name evidence="2" type="ORF">Naga_100053g35</name>
</gene>
<feature type="signal peptide" evidence="1">
    <location>
        <begin position="1"/>
        <end position="23"/>
    </location>
</feature>